<evidence type="ECO:0000313" key="2">
    <source>
        <dbReference type="EMBL" id="PKA66212.1"/>
    </source>
</evidence>
<accession>A0A2I0BEL3</accession>
<dbReference type="Proteomes" id="UP000236161">
    <property type="component" value="Unassembled WGS sequence"/>
</dbReference>
<dbReference type="STRING" id="1088818.A0A2I0BEL3"/>
<dbReference type="PANTHER" id="PTHR47718">
    <property type="entry name" value="OS01G0519700 PROTEIN"/>
    <property type="match status" value="1"/>
</dbReference>
<dbReference type="PANTHER" id="PTHR47718:SF17">
    <property type="entry name" value="PROTEIN FAR1-RELATED SEQUENCE 5-LIKE"/>
    <property type="match status" value="1"/>
</dbReference>
<organism evidence="2 3">
    <name type="scientific">Apostasia shenzhenica</name>
    <dbReference type="NCBI Taxonomy" id="1088818"/>
    <lineage>
        <taxon>Eukaryota</taxon>
        <taxon>Viridiplantae</taxon>
        <taxon>Streptophyta</taxon>
        <taxon>Embryophyta</taxon>
        <taxon>Tracheophyta</taxon>
        <taxon>Spermatophyta</taxon>
        <taxon>Magnoliopsida</taxon>
        <taxon>Liliopsida</taxon>
        <taxon>Asparagales</taxon>
        <taxon>Orchidaceae</taxon>
        <taxon>Apostasioideae</taxon>
        <taxon>Apostasia</taxon>
    </lineage>
</organism>
<dbReference type="AlphaFoldDB" id="A0A2I0BEL3"/>
<dbReference type="EMBL" id="KZ451886">
    <property type="protein sequence ID" value="PKA66212.1"/>
    <property type="molecule type" value="Genomic_DNA"/>
</dbReference>
<keyword evidence="3" id="KW-1185">Reference proteome</keyword>
<evidence type="ECO:0000313" key="3">
    <source>
        <dbReference type="Proteomes" id="UP000236161"/>
    </source>
</evidence>
<evidence type="ECO:0000259" key="1">
    <source>
        <dbReference type="Pfam" id="PF10551"/>
    </source>
</evidence>
<sequence length="150" mass="17653">MTNDKHPITIFTDQDQAMSKAIQTVMPNTRHRLCQWDIFQKVPSKIFAFKNNKEINKLFRQCMNQCDIQEEFEDTWSKMLECGGLHENDWLRSLYEIRHKWSTTMNKDIFDLSILSTQRSESTNSVCYEISTPTSTLTDCFLGMKKVVAR</sequence>
<feature type="domain" description="MULE transposase" evidence="1">
    <location>
        <begin position="5"/>
        <end position="41"/>
    </location>
</feature>
<dbReference type="InterPro" id="IPR018289">
    <property type="entry name" value="MULE_transposase_dom"/>
</dbReference>
<gene>
    <name evidence="2" type="primary">FAR1</name>
    <name evidence="2" type="ORF">AXF42_Ash006909</name>
</gene>
<protein>
    <submittedName>
        <fullName evidence="2">Protein FAR-RED impared response 1</fullName>
    </submittedName>
</protein>
<dbReference type="Pfam" id="PF10551">
    <property type="entry name" value="MULE"/>
    <property type="match status" value="1"/>
</dbReference>
<name>A0A2I0BEL3_9ASPA</name>
<proteinExistence type="predicted"/>
<dbReference type="OrthoDB" id="2402896at2759"/>
<reference evidence="2 3" key="1">
    <citation type="journal article" date="2017" name="Nature">
        <title>The Apostasia genome and the evolution of orchids.</title>
        <authorList>
            <person name="Zhang G.Q."/>
            <person name="Liu K.W."/>
            <person name="Li Z."/>
            <person name="Lohaus R."/>
            <person name="Hsiao Y.Y."/>
            <person name="Niu S.C."/>
            <person name="Wang J.Y."/>
            <person name="Lin Y.C."/>
            <person name="Xu Q."/>
            <person name="Chen L.J."/>
            <person name="Yoshida K."/>
            <person name="Fujiwara S."/>
            <person name="Wang Z.W."/>
            <person name="Zhang Y.Q."/>
            <person name="Mitsuda N."/>
            <person name="Wang M."/>
            <person name="Liu G.H."/>
            <person name="Pecoraro L."/>
            <person name="Huang H.X."/>
            <person name="Xiao X.J."/>
            <person name="Lin M."/>
            <person name="Wu X.Y."/>
            <person name="Wu W.L."/>
            <person name="Chen Y.Y."/>
            <person name="Chang S.B."/>
            <person name="Sakamoto S."/>
            <person name="Ohme-Takagi M."/>
            <person name="Yagi M."/>
            <person name="Zeng S.J."/>
            <person name="Shen C.Y."/>
            <person name="Yeh C.M."/>
            <person name="Luo Y.B."/>
            <person name="Tsai W.C."/>
            <person name="Van de Peer Y."/>
            <person name="Liu Z.J."/>
        </authorList>
    </citation>
    <scope>NUCLEOTIDE SEQUENCE [LARGE SCALE GENOMIC DNA]</scope>
    <source>
        <strain evidence="3">cv. Shenzhen</strain>
        <tissue evidence="2">Stem</tissue>
    </source>
</reference>